<accession>A0A6A6NSC5</accession>
<proteinExistence type="predicted"/>
<dbReference type="InterPro" id="IPR001005">
    <property type="entry name" value="SANT/Myb"/>
</dbReference>
<dbReference type="InterPro" id="IPR050560">
    <property type="entry name" value="MYB_TF"/>
</dbReference>
<evidence type="ECO:0000259" key="2">
    <source>
        <dbReference type="PROSITE" id="PS51294"/>
    </source>
</evidence>
<evidence type="ECO:0008006" key="5">
    <source>
        <dbReference type="Google" id="ProtNLM"/>
    </source>
</evidence>
<organism evidence="3 4">
    <name type="scientific">Lineolata rhizophorae</name>
    <dbReference type="NCBI Taxonomy" id="578093"/>
    <lineage>
        <taxon>Eukaryota</taxon>
        <taxon>Fungi</taxon>
        <taxon>Dikarya</taxon>
        <taxon>Ascomycota</taxon>
        <taxon>Pezizomycotina</taxon>
        <taxon>Dothideomycetes</taxon>
        <taxon>Dothideomycetes incertae sedis</taxon>
        <taxon>Lineolatales</taxon>
        <taxon>Lineolataceae</taxon>
        <taxon>Lineolata</taxon>
    </lineage>
</organism>
<dbReference type="GO" id="GO:0000978">
    <property type="term" value="F:RNA polymerase II cis-regulatory region sequence-specific DNA binding"/>
    <property type="evidence" value="ECO:0007669"/>
    <property type="project" value="TreeGrafter"/>
</dbReference>
<sequence>MVSEVPPKRQSKWGPDEDHLIIQLRADGARWEDIARQLPGRTSIGCRLRYQNYLERRPQWTEERKNKMARLYERLKEEMWKPIAKELTMPWRSVESMHWKMGEQELASRANVGVF</sequence>
<gene>
    <name evidence="3" type="ORF">BDY21DRAFT_291337</name>
</gene>
<dbReference type="InterPro" id="IPR017930">
    <property type="entry name" value="Myb_dom"/>
</dbReference>
<dbReference type="Pfam" id="PF00249">
    <property type="entry name" value="Myb_DNA-binding"/>
    <property type="match status" value="1"/>
</dbReference>
<dbReference type="GO" id="GO:0000981">
    <property type="term" value="F:DNA-binding transcription factor activity, RNA polymerase II-specific"/>
    <property type="evidence" value="ECO:0007669"/>
    <property type="project" value="TreeGrafter"/>
</dbReference>
<evidence type="ECO:0000313" key="4">
    <source>
        <dbReference type="Proteomes" id="UP000799766"/>
    </source>
</evidence>
<dbReference type="PANTHER" id="PTHR45614:SF51">
    <property type="entry name" value="MYB-LIKE DNA-BINDING PROTEIN BAS1"/>
    <property type="match status" value="1"/>
</dbReference>
<dbReference type="PROSITE" id="PS51294">
    <property type="entry name" value="HTH_MYB"/>
    <property type="match status" value="1"/>
</dbReference>
<protein>
    <recommendedName>
        <fullName evidence="5">Homeodomain-like protein</fullName>
    </recommendedName>
</protein>
<dbReference type="Gene3D" id="1.10.10.60">
    <property type="entry name" value="Homeodomain-like"/>
    <property type="match status" value="1"/>
</dbReference>
<dbReference type="PROSITE" id="PS50090">
    <property type="entry name" value="MYB_LIKE"/>
    <property type="match status" value="1"/>
</dbReference>
<name>A0A6A6NSC5_9PEZI</name>
<dbReference type="GO" id="GO:0005634">
    <property type="term" value="C:nucleus"/>
    <property type="evidence" value="ECO:0007669"/>
    <property type="project" value="TreeGrafter"/>
</dbReference>
<dbReference type="Proteomes" id="UP000799766">
    <property type="component" value="Unassembled WGS sequence"/>
</dbReference>
<dbReference type="SUPFAM" id="SSF46689">
    <property type="entry name" value="Homeodomain-like"/>
    <property type="match status" value="1"/>
</dbReference>
<keyword evidence="4" id="KW-1185">Reference proteome</keyword>
<dbReference type="SMART" id="SM00717">
    <property type="entry name" value="SANT"/>
    <property type="match status" value="1"/>
</dbReference>
<reference evidence="3" key="1">
    <citation type="journal article" date="2020" name="Stud. Mycol.">
        <title>101 Dothideomycetes genomes: a test case for predicting lifestyles and emergence of pathogens.</title>
        <authorList>
            <person name="Haridas S."/>
            <person name="Albert R."/>
            <person name="Binder M."/>
            <person name="Bloem J."/>
            <person name="Labutti K."/>
            <person name="Salamov A."/>
            <person name="Andreopoulos B."/>
            <person name="Baker S."/>
            <person name="Barry K."/>
            <person name="Bills G."/>
            <person name="Bluhm B."/>
            <person name="Cannon C."/>
            <person name="Castanera R."/>
            <person name="Culley D."/>
            <person name="Daum C."/>
            <person name="Ezra D."/>
            <person name="Gonzalez J."/>
            <person name="Henrissat B."/>
            <person name="Kuo A."/>
            <person name="Liang C."/>
            <person name="Lipzen A."/>
            <person name="Lutzoni F."/>
            <person name="Magnuson J."/>
            <person name="Mondo S."/>
            <person name="Nolan M."/>
            <person name="Ohm R."/>
            <person name="Pangilinan J."/>
            <person name="Park H.-J."/>
            <person name="Ramirez L."/>
            <person name="Alfaro M."/>
            <person name="Sun H."/>
            <person name="Tritt A."/>
            <person name="Yoshinaga Y."/>
            <person name="Zwiers L.-H."/>
            <person name="Turgeon B."/>
            <person name="Goodwin S."/>
            <person name="Spatafora J."/>
            <person name="Crous P."/>
            <person name="Grigoriev I."/>
        </authorList>
    </citation>
    <scope>NUCLEOTIDE SEQUENCE</scope>
    <source>
        <strain evidence="3">ATCC 16933</strain>
    </source>
</reference>
<dbReference type="OrthoDB" id="2350934at2759"/>
<dbReference type="AlphaFoldDB" id="A0A6A6NSC5"/>
<feature type="domain" description="Myb-like" evidence="1">
    <location>
        <begin position="5"/>
        <end position="54"/>
    </location>
</feature>
<feature type="non-terminal residue" evidence="3">
    <location>
        <position position="115"/>
    </location>
</feature>
<dbReference type="EMBL" id="MU001691">
    <property type="protein sequence ID" value="KAF2454397.1"/>
    <property type="molecule type" value="Genomic_DNA"/>
</dbReference>
<dbReference type="CDD" id="cd00167">
    <property type="entry name" value="SANT"/>
    <property type="match status" value="1"/>
</dbReference>
<dbReference type="PANTHER" id="PTHR45614">
    <property type="entry name" value="MYB PROTEIN-RELATED"/>
    <property type="match status" value="1"/>
</dbReference>
<evidence type="ECO:0000313" key="3">
    <source>
        <dbReference type="EMBL" id="KAF2454397.1"/>
    </source>
</evidence>
<dbReference type="InterPro" id="IPR009057">
    <property type="entry name" value="Homeodomain-like_sf"/>
</dbReference>
<feature type="domain" description="HTH myb-type" evidence="2">
    <location>
        <begin position="6"/>
        <end position="58"/>
    </location>
</feature>
<evidence type="ECO:0000259" key="1">
    <source>
        <dbReference type="PROSITE" id="PS50090"/>
    </source>
</evidence>